<keyword evidence="1" id="KW-1133">Transmembrane helix</keyword>
<proteinExistence type="predicted"/>
<organism evidence="2">
    <name type="scientific">Rhizophora mucronata</name>
    <name type="common">Asiatic mangrove</name>
    <dbReference type="NCBI Taxonomy" id="61149"/>
    <lineage>
        <taxon>Eukaryota</taxon>
        <taxon>Viridiplantae</taxon>
        <taxon>Streptophyta</taxon>
        <taxon>Embryophyta</taxon>
        <taxon>Tracheophyta</taxon>
        <taxon>Spermatophyta</taxon>
        <taxon>Magnoliopsida</taxon>
        <taxon>eudicotyledons</taxon>
        <taxon>Gunneridae</taxon>
        <taxon>Pentapetalae</taxon>
        <taxon>rosids</taxon>
        <taxon>fabids</taxon>
        <taxon>Malpighiales</taxon>
        <taxon>Rhizophoraceae</taxon>
        <taxon>Rhizophora</taxon>
    </lineage>
</organism>
<keyword evidence="1" id="KW-0812">Transmembrane</keyword>
<name>A0A2P2JCP7_RHIMU</name>
<dbReference type="AlphaFoldDB" id="A0A2P2JCP7"/>
<protein>
    <submittedName>
        <fullName evidence="2">Aspartic proteinase-like</fullName>
    </submittedName>
</protein>
<evidence type="ECO:0000313" key="2">
    <source>
        <dbReference type="EMBL" id="MBW91238.1"/>
    </source>
</evidence>
<keyword evidence="1" id="KW-0472">Membrane</keyword>
<reference evidence="2" key="1">
    <citation type="submission" date="2018-02" db="EMBL/GenBank/DDBJ databases">
        <title>Rhizophora mucronata_Transcriptome.</title>
        <authorList>
            <person name="Meera S.P."/>
            <person name="Sreeshan A."/>
            <person name="Augustine A."/>
        </authorList>
    </citation>
    <scope>NUCLEOTIDE SEQUENCE</scope>
    <source>
        <tissue evidence="2">Leaf</tissue>
    </source>
</reference>
<sequence>MLDLLGSTSYGILAIVVVVVVVRAPLLHLPTTRSV</sequence>
<evidence type="ECO:0000256" key="1">
    <source>
        <dbReference type="SAM" id="Phobius"/>
    </source>
</evidence>
<feature type="transmembrane region" description="Helical" evidence="1">
    <location>
        <begin position="12"/>
        <end position="29"/>
    </location>
</feature>
<accession>A0A2P2JCP7</accession>
<dbReference type="EMBL" id="GGEC01010755">
    <property type="protein sequence ID" value="MBW91238.1"/>
    <property type="molecule type" value="Transcribed_RNA"/>
</dbReference>